<reference evidence="1 2" key="1">
    <citation type="submission" date="2020-08" db="EMBL/GenBank/DDBJ databases">
        <title>Genome sequence of Rhodobacteraceae bacterium Lw-13e.</title>
        <authorList>
            <person name="Poehlein A."/>
            <person name="Wolter L."/>
            <person name="Daniel R."/>
            <person name="Brinkhoff T."/>
        </authorList>
    </citation>
    <scope>NUCLEOTIDE SEQUENCE [LARGE SCALE GENOMIC DNA]</scope>
    <source>
        <strain evidence="1 2">Lw-13e</strain>
    </source>
</reference>
<protein>
    <submittedName>
        <fullName evidence="1">Uncharacterized protein</fullName>
    </submittedName>
</protein>
<evidence type="ECO:0000313" key="2">
    <source>
        <dbReference type="Proteomes" id="UP000283786"/>
    </source>
</evidence>
<proteinExistence type="predicted"/>
<organism evidence="1 2">
    <name type="scientific">Pseudooceanicola algae</name>
    <dbReference type="NCBI Taxonomy" id="1537215"/>
    <lineage>
        <taxon>Bacteria</taxon>
        <taxon>Pseudomonadati</taxon>
        <taxon>Pseudomonadota</taxon>
        <taxon>Alphaproteobacteria</taxon>
        <taxon>Rhodobacterales</taxon>
        <taxon>Paracoccaceae</taxon>
        <taxon>Pseudooceanicola</taxon>
    </lineage>
</organism>
<keyword evidence="2" id="KW-1185">Reference proteome</keyword>
<dbReference type="EMBL" id="CP060436">
    <property type="protein sequence ID" value="QPM89492.1"/>
    <property type="molecule type" value="Genomic_DNA"/>
</dbReference>
<evidence type="ECO:0000313" key="1">
    <source>
        <dbReference type="EMBL" id="QPM89492.1"/>
    </source>
</evidence>
<sequence>MQECRPTWQAAFLVFLALSLPVYVVLTGISWLF</sequence>
<dbReference type="KEGG" id="palw:PSAL_007130"/>
<dbReference type="Proteomes" id="UP000283786">
    <property type="component" value="Chromosome"/>
</dbReference>
<gene>
    <name evidence="1" type="ORF">PSAL_007130</name>
</gene>
<dbReference type="AlphaFoldDB" id="A0A418SE02"/>
<accession>A0A418SE02</accession>
<name>A0A418SE02_9RHOB</name>